<evidence type="ECO:0000256" key="1">
    <source>
        <dbReference type="SAM" id="Phobius"/>
    </source>
</evidence>
<dbReference type="Gene3D" id="3.20.20.370">
    <property type="entry name" value="Glycoside hydrolase/deacetylase"/>
    <property type="match status" value="1"/>
</dbReference>
<evidence type="ECO:0000313" key="3">
    <source>
        <dbReference type="Proteomes" id="UP000249739"/>
    </source>
</evidence>
<dbReference type="GO" id="GO:0005975">
    <property type="term" value="P:carbohydrate metabolic process"/>
    <property type="evidence" value="ECO:0007669"/>
    <property type="project" value="InterPro"/>
</dbReference>
<accession>A0A2W5FGA9</accession>
<dbReference type="Pfam" id="PF04748">
    <property type="entry name" value="Polysacc_deac_2"/>
    <property type="match status" value="1"/>
</dbReference>
<feature type="transmembrane region" description="Helical" evidence="1">
    <location>
        <begin position="20"/>
        <end position="40"/>
    </location>
</feature>
<dbReference type="SUPFAM" id="SSF88713">
    <property type="entry name" value="Glycoside hydrolase/deacetylase"/>
    <property type="match status" value="1"/>
</dbReference>
<comment type="caution">
    <text evidence="2">The sequence shown here is derived from an EMBL/GenBank/DDBJ whole genome shotgun (WGS) entry which is preliminary data.</text>
</comment>
<evidence type="ECO:0008006" key="4">
    <source>
        <dbReference type="Google" id="ProtNLM"/>
    </source>
</evidence>
<dbReference type="PANTHER" id="PTHR30105">
    <property type="entry name" value="UNCHARACTERIZED YIBQ-RELATED"/>
    <property type="match status" value="1"/>
</dbReference>
<evidence type="ECO:0000313" key="2">
    <source>
        <dbReference type="EMBL" id="PZP54043.1"/>
    </source>
</evidence>
<protein>
    <recommendedName>
        <fullName evidence="4">Divergent polysaccharide deacetylase family protein</fullName>
    </recommendedName>
</protein>
<dbReference type="PANTHER" id="PTHR30105:SF2">
    <property type="entry name" value="DIVERGENT POLYSACCHARIDE DEACETYLASE SUPERFAMILY"/>
    <property type="match status" value="1"/>
</dbReference>
<dbReference type="Proteomes" id="UP000249739">
    <property type="component" value="Unassembled WGS sequence"/>
</dbReference>
<dbReference type="EMBL" id="QFOT01000154">
    <property type="protein sequence ID" value="PZP54043.1"/>
    <property type="molecule type" value="Genomic_DNA"/>
</dbReference>
<keyword evidence="1" id="KW-0472">Membrane</keyword>
<gene>
    <name evidence="2" type="ORF">DI586_10370</name>
</gene>
<reference evidence="2 3" key="1">
    <citation type="submission" date="2017-08" db="EMBL/GenBank/DDBJ databases">
        <title>Infants hospitalized years apart are colonized by the same room-sourced microbial strains.</title>
        <authorList>
            <person name="Brooks B."/>
            <person name="Olm M.R."/>
            <person name="Firek B.A."/>
            <person name="Baker R."/>
            <person name="Thomas B.C."/>
            <person name="Morowitz M.J."/>
            <person name="Banfield J.F."/>
        </authorList>
    </citation>
    <scope>NUCLEOTIDE SEQUENCE [LARGE SCALE GENOMIC DNA]</scope>
    <source>
        <strain evidence="2">S2_006_000_R2_64</strain>
    </source>
</reference>
<dbReference type="CDD" id="cd10936">
    <property type="entry name" value="CE4_DAC2"/>
    <property type="match status" value="1"/>
</dbReference>
<sequence length="351" mass="37146">MAIGKVFTQVDEVIDVKTFSIASAVLLSGIVLTFIVSGLTGTAPVSGIEKTLIIPAHNTVAVDSGDLNQLDITSPPPKQIETKAKTIEIEDAIAGLHTETPYGLVPVIRKEDGLTPFKAYAPPFAANASAKALVSFVMTDFGLSEKTSESAIKNLPAGVTMVLDSYARGAQEWASKARTHGHEVWLSLPLQSIDYPAVDTGPKTVHSSLSDNEANIRMLQSLGIATGYSGVIVNNSLGFSQSQPLLQKILADIAGRGLGIVQSDKTDNNLSKMAAQTKAPYGVADVNIDLIDGEKSLSAKLIEIEAMAVDRKKLIVFFSPYPATVKALQDWSTKAAGRGIQFAPLSAIVSK</sequence>
<organism evidence="2 3">
    <name type="scientific">Micavibrio aeruginosavorus</name>
    <dbReference type="NCBI Taxonomy" id="349221"/>
    <lineage>
        <taxon>Bacteria</taxon>
        <taxon>Pseudomonadati</taxon>
        <taxon>Bdellovibrionota</taxon>
        <taxon>Bdellovibrionia</taxon>
        <taxon>Bdellovibrionales</taxon>
        <taxon>Pseudobdellovibrionaceae</taxon>
        <taxon>Micavibrio</taxon>
    </lineage>
</organism>
<dbReference type="InterPro" id="IPR006837">
    <property type="entry name" value="Divergent_DAC"/>
</dbReference>
<dbReference type="InterPro" id="IPR011330">
    <property type="entry name" value="Glyco_hydro/deAcase_b/a-brl"/>
</dbReference>
<proteinExistence type="predicted"/>
<dbReference type="AlphaFoldDB" id="A0A2W5FGA9"/>
<keyword evidence="1" id="KW-1133">Transmembrane helix</keyword>
<name>A0A2W5FGA9_9BACT</name>
<keyword evidence="1" id="KW-0812">Transmembrane</keyword>